<dbReference type="Proteomes" id="UP000316639">
    <property type="component" value="Unassembled WGS sequence"/>
</dbReference>
<feature type="domain" description="Beta-lactamase-related" evidence="1">
    <location>
        <begin position="17"/>
        <end position="290"/>
    </location>
</feature>
<dbReference type="Pfam" id="PF00144">
    <property type="entry name" value="Beta-lactamase"/>
    <property type="match status" value="1"/>
</dbReference>
<comment type="caution">
    <text evidence="2">The sequence shown here is derived from an EMBL/GenBank/DDBJ whole genome shotgun (WGS) entry which is preliminary data.</text>
</comment>
<proteinExistence type="predicted"/>
<dbReference type="InterPro" id="IPR012338">
    <property type="entry name" value="Beta-lactam/transpept-like"/>
</dbReference>
<keyword evidence="3" id="KW-1185">Reference proteome</keyword>
<protein>
    <submittedName>
        <fullName evidence="2">Beta-lactamase family protein</fullName>
    </submittedName>
</protein>
<dbReference type="PANTHER" id="PTHR43283">
    <property type="entry name" value="BETA-LACTAMASE-RELATED"/>
    <property type="match status" value="1"/>
</dbReference>
<dbReference type="Gene3D" id="3.40.710.10">
    <property type="entry name" value="DD-peptidase/beta-lactamase superfamily"/>
    <property type="match status" value="1"/>
</dbReference>
<dbReference type="InterPro" id="IPR001466">
    <property type="entry name" value="Beta-lactam-related"/>
</dbReference>
<evidence type="ECO:0000313" key="2">
    <source>
        <dbReference type="EMBL" id="TWP48622.1"/>
    </source>
</evidence>
<dbReference type="AlphaFoldDB" id="A0A563EN35"/>
<reference evidence="2 3" key="1">
    <citation type="submission" date="2019-07" db="EMBL/GenBank/DDBJ databases">
        <title>Lentzea xizangensis sp. nov., isolated from Qinghai-Tibetan Plateau Soils.</title>
        <authorList>
            <person name="Huang J."/>
        </authorList>
    </citation>
    <scope>NUCLEOTIDE SEQUENCE [LARGE SCALE GENOMIC DNA]</scope>
    <source>
        <strain evidence="2 3">FXJ1.1311</strain>
    </source>
</reference>
<accession>A0A563EN35</accession>
<organism evidence="2 3">
    <name type="scientific">Lentzea tibetensis</name>
    <dbReference type="NCBI Taxonomy" id="2591470"/>
    <lineage>
        <taxon>Bacteria</taxon>
        <taxon>Bacillati</taxon>
        <taxon>Actinomycetota</taxon>
        <taxon>Actinomycetes</taxon>
        <taxon>Pseudonocardiales</taxon>
        <taxon>Pseudonocardiaceae</taxon>
        <taxon>Lentzea</taxon>
    </lineage>
</organism>
<dbReference type="InterPro" id="IPR050789">
    <property type="entry name" value="Diverse_Enzym_Activities"/>
</dbReference>
<evidence type="ECO:0000313" key="3">
    <source>
        <dbReference type="Proteomes" id="UP000316639"/>
    </source>
</evidence>
<gene>
    <name evidence="2" type="ORF">FKR81_27230</name>
</gene>
<sequence length="329" mass="35635">MEDELDEVARAADFSGVVRVDRDGQVFAKAYGLAHRGYGIPNTVDTRFAIASGVKGFTALTVVSLIEQGLLSLSTRAREVLGDDLPLIDDAVTVEHLLAHRSGIGDFYDEDVLTDITAYVLPVPVQNLRDTEQYLAVLDGYPQQFEPGTRFKYCNGGFVVLALIAERVSGVPFHDLVLQRVCEPAGLADTDFLRSDSLGERMAVGYLPVDGEWRTNVFHLPIRGSGDGGIYTTVADVSALWRAFFAGRIVSPEWVAEMVRPHSDETEGPGSLRYGLGFWLHASSSAVLLVGGDAGVSFKSVHEPESGTTRTVIGNTSDGVWPVARFLNS</sequence>
<evidence type="ECO:0000259" key="1">
    <source>
        <dbReference type="Pfam" id="PF00144"/>
    </source>
</evidence>
<dbReference type="SUPFAM" id="SSF56601">
    <property type="entry name" value="beta-lactamase/transpeptidase-like"/>
    <property type="match status" value="1"/>
</dbReference>
<dbReference type="OrthoDB" id="9809635at2"/>
<dbReference type="EMBL" id="VOBR01000019">
    <property type="protein sequence ID" value="TWP48622.1"/>
    <property type="molecule type" value="Genomic_DNA"/>
</dbReference>
<dbReference type="RefSeq" id="WP_146355875.1">
    <property type="nucleotide sequence ID" value="NZ_VOBR01000019.1"/>
</dbReference>
<name>A0A563EN35_9PSEU</name>